<evidence type="ECO:0000313" key="2">
    <source>
        <dbReference type="Proteomes" id="UP000026915"/>
    </source>
</evidence>
<proteinExistence type="predicted"/>
<reference evidence="1 2" key="1">
    <citation type="journal article" date="2013" name="Genome Biol.">
        <title>The genome sequence of the most widely cultivated cacao type and its use to identify candidate genes regulating pod color.</title>
        <authorList>
            <person name="Motamayor J.C."/>
            <person name="Mockaitis K."/>
            <person name="Schmutz J."/>
            <person name="Haiminen N."/>
            <person name="Iii D.L."/>
            <person name="Cornejo O."/>
            <person name="Findley S.D."/>
            <person name="Zheng P."/>
            <person name="Utro F."/>
            <person name="Royaert S."/>
            <person name="Saski C."/>
            <person name="Jenkins J."/>
            <person name="Podicheti R."/>
            <person name="Zhao M."/>
            <person name="Scheffler B.E."/>
            <person name="Stack J.C."/>
            <person name="Feltus F.A."/>
            <person name="Mustiga G.M."/>
            <person name="Amores F."/>
            <person name="Phillips W."/>
            <person name="Marelli J.P."/>
            <person name="May G.D."/>
            <person name="Shapiro H."/>
            <person name="Ma J."/>
            <person name="Bustamante C.D."/>
            <person name="Schnell R.J."/>
            <person name="Main D."/>
            <person name="Gilbert D."/>
            <person name="Parida L."/>
            <person name="Kuhn D.N."/>
        </authorList>
    </citation>
    <scope>NUCLEOTIDE SEQUENCE [LARGE SCALE GENOMIC DNA]</scope>
    <source>
        <strain evidence="2">cv. Matina 1-6</strain>
    </source>
</reference>
<protein>
    <submittedName>
        <fullName evidence="1">Uncharacterized protein</fullName>
    </submittedName>
</protein>
<dbReference type="InParanoid" id="A0A061DX69"/>
<dbReference type="EMBL" id="CM001879">
    <property type="protein sequence ID" value="EOX94603.1"/>
    <property type="molecule type" value="Genomic_DNA"/>
</dbReference>
<dbReference type="Proteomes" id="UP000026915">
    <property type="component" value="Chromosome 1"/>
</dbReference>
<accession>A0A061DX69</accession>
<evidence type="ECO:0000313" key="1">
    <source>
        <dbReference type="EMBL" id="EOX94603.1"/>
    </source>
</evidence>
<sequence length="88" mass="10096">MGPLSWAMRWSSVSPRALWATHKGSSQASIHDDRQTPHAKANVVLKLKGPDPFSYLSCDMWFSYIFFLKFSCKVHFHRRSLALPPAVY</sequence>
<dbReference type="Gramene" id="EOX94603">
    <property type="protein sequence ID" value="EOX94603"/>
    <property type="gene ID" value="TCM_004231"/>
</dbReference>
<dbReference type="AlphaFoldDB" id="A0A061DX69"/>
<organism evidence="1 2">
    <name type="scientific">Theobroma cacao</name>
    <name type="common">Cacao</name>
    <name type="synonym">Cocoa</name>
    <dbReference type="NCBI Taxonomy" id="3641"/>
    <lineage>
        <taxon>Eukaryota</taxon>
        <taxon>Viridiplantae</taxon>
        <taxon>Streptophyta</taxon>
        <taxon>Embryophyta</taxon>
        <taxon>Tracheophyta</taxon>
        <taxon>Spermatophyta</taxon>
        <taxon>Magnoliopsida</taxon>
        <taxon>eudicotyledons</taxon>
        <taxon>Gunneridae</taxon>
        <taxon>Pentapetalae</taxon>
        <taxon>rosids</taxon>
        <taxon>malvids</taxon>
        <taxon>Malvales</taxon>
        <taxon>Malvaceae</taxon>
        <taxon>Byttnerioideae</taxon>
        <taxon>Theobroma</taxon>
    </lineage>
</organism>
<keyword evidence="2" id="KW-1185">Reference proteome</keyword>
<dbReference type="HOGENOM" id="CLU_2473459_0_0_1"/>
<gene>
    <name evidence="1" type="ORF">TCM_004231</name>
</gene>
<name>A0A061DX69_THECC</name>